<dbReference type="InterPro" id="IPR001584">
    <property type="entry name" value="Integrase_cat-core"/>
</dbReference>
<dbReference type="InterPro" id="IPR036875">
    <property type="entry name" value="Znf_CCHC_sf"/>
</dbReference>
<protein>
    <recommendedName>
        <fullName evidence="12">Gag-pol polyprotein</fullName>
    </recommendedName>
</protein>
<keyword evidence="5" id="KW-0862">Zinc</keyword>
<dbReference type="GO" id="GO:0003676">
    <property type="term" value="F:nucleic acid binding"/>
    <property type="evidence" value="ECO:0007669"/>
    <property type="project" value="InterPro"/>
</dbReference>
<evidence type="ECO:0000256" key="5">
    <source>
        <dbReference type="PROSITE-ProRule" id="PRU00047"/>
    </source>
</evidence>
<dbReference type="PROSITE" id="PS50158">
    <property type="entry name" value="ZF_CCHC"/>
    <property type="match status" value="2"/>
</dbReference>
<evidence type="ECO:0008006" key="12">
    <source>
        <dbReference type="Google" id="ProtNLM"/>
    </source>
</evidence>
<dbReference type="Pfam" id="PF00098">
    <property type="entry name" value="zf-CCHC"/>
    <property type="match status" value="1"/>
</dbReference>
<feature type="coiled-coil region" evidence="6">
    <location>
        <begin position="149"/>
        <end position="214"/>
    </location>
</feature>
<accession>A0AAD8HY02</accession>
<feature type="domain" description="Integrase catalytic" evidence="9">
    <location>
        <begin position="653"/>
        <end position="818"/>
    </location>
</feature>
<dbReference type="Pfam" id="PF13976">
    <property type="entry name" value="gag_pre-integrs"/>
    <property type="match status" value="1"/>
</dbReference>
<keyword evidence="1" id="KW-0645">Protease</keyword>
<keyword evidence="11" id="KW-1185">Reference proteome</keyword>
<dbReference type="CDD" id="cd09272">
    <property type="entry name" value="RNase_HI_RT_Ty1"/>
    <property type="match status" value="1"/>
</dbReference>
<feature type="compositionally biased region" description="Basic and acidic residues" evidence="7">
    <location>
        <begin position="2039"/>
        <end position="2060"/>
    </location>
</feature>
<dbReference type="InterPro" id="IPR025724">
    <property type="entry name" value="GAG-pre-integrase_dom"/>
</dbReference>
<feature type="region of interest" description="Disordered" evidence="7">
    <location>
        <begin position="2039"/>
        <end position="2099"/>
    </location>
</feature>
<dbReference type="SMART" id="SM00343">
    <property type="entry name" value="ZnF_C2HC"/>
    <property type="match status" value="3"/>
</dbReference>
<dbReference type="EMBL" id="JAUIZM010000007">
    <property type="protein sequence ID" value="KAK1373945.1"/>
    <property type="molecule type" value="Genomic_DNA"/>
</dbReference>
<dbReference type="InterPro" id="IPR039537">
    <property type="entry name" value="Retrotran_Ty1/copia-like"/>
</dbReference>
<keyword evidence="5" id="KW-0863">Zinc-finger</keyword>
<feature type="compositionally biased region" description="Basic and acidic residues" evidence="7">
    <location>
        <begin position="28"/>
        <end position="54"/>
    </location>
</feature>
<evidence type="ECO:0000256" key="1">
    <source>
        <dbReference type="ARBA" id="ARBA00022670"/>
    </source>
</evidence>
<evidence type="ECO:0000259" key="9">
    <source>
        <dbReference type="PROSITE" id="PS50994"/>
    </source>
</evidence>
<feature type="domain" description="CCHC-type" evidence="8">
    <location>
        <begin position="58"/>
        <end position="73"/>
    </location>
</feature>
<keyword evidence="3" id="KW-0064">Aspartyl protease</keyword>
<gene>
    <name evidence="10" type="ORF">POM88_030138</name>
</gene>
<feature type="region of interest" description="Disordered" evidence="7">
    <location>
        <begin position="909"/>
        <end position="1009"/>
    </location>
</feature>
<evidence type="ECO:0000256" key="2">
    <source>
        <dbReference type="ARBA" id="ARBA00022723"/>
    </source>
</evidence>
<dbReference type="PROSITE" id="PS50994">
    <property type="entry name" value="INTEGRASE"/>
    <property type="match status" value="1"/>
</dbReference>
<organism evidence="10 11">
    <name type="scientific">Heracleum sosnowskyi</name>
    <dbReference type="NCBI Taxonomy" id="360622"/>
    <lineage>
        <taxon>Eukaryota</taxon>
        <taxon>Viridiplantae</taxon>
        <taxon>Streptophyta</taxon>
        <taxon>Embryophyta</taxon>
        <taxon>Tracheophyta</taxon>
        <taxon>Spermatophyta</taxon>
        <taxon>Magnoliopsida</taxon>
        <taxon>eudicotyledons</taxon>
        <taxon>Gunneridae</taxon>
        <taxon>Pentapetalae</taxon>
        <taxon>asterids</taxon>
        <taxon>campanulids</taxon>
        <taxon>Apiales</taxon>
        <taxon>Apiaceae</taxon>
        <taxon>Apioideae</taxon>
        <taxon>apioid superclade</taxon>
        <taxon>Tordylieae</taxon>
        <taxon>Tordyliinae</taxon>
        <taxon>Heracleum</taxon>
    </lineage>
</organism>
<feature type="domain" description="CCHC-type" evidence="8">
    <location>
        <begin position="358"/>
        <end position="373"/>
    </location>
</feature>
<dbReference type="Pfam" id="PF25597">
    <property type="entry name" value="SH3_retrovirus"/>
    <property type="match status" value="1"/>
</dbReference>
<dbReference type="Pfam" id="PF00665">
    <property type="entry name" value="rve"/>
    <property type="match status" value="1"/>
</dbReference>
<dbReference type="SUPFAM" id="SSF56672">
    <property type="entry name" value="DNA/RNA polymerases"/>
    <property type="match status" value="1"/>
</dbReference>
<feature type="compositionally biased region" description="Polar residues" evidence="7">
    <location>
        <begin position="932"/>
        <end position="941"/>
    </location>
</feature>
<reference evidence="10" key="2">
    <citation type="submission" date="2023-05" db="EMBL/GenBank/DDBJ databases">
        <authorList>
            <person name="Schelkunov M.I."/>
        </authorList>
    </citation>
    <scope>NUCLEOTIDE SEQUENCE</scope>
    <source>
        <strain evidence="10">Hsosn_3</strain>
        <tissue evidence="10">Leaf</tissue>
    </source>
</reference>
<reference evidence="10" key="1">
    <citation type="submission" date="2023-02" db="EMBL/GenBank/DDBJ databases">
        <title>Genome of toxic invasive species Heracleum sosnowskyi carries increased number of genes despite the absence of recent whole-genome duplications.</title>
        <authorList>
            <person name="Schelkunov M."/>
            <person name="Shtratnikova V."/>
            <person name="Makarenko M."/>
            <person name="Klepikova A."/>
            <person name="Omelchenko D."/>
            <person name="Novikova G."/>
            <person name="Obukhova E."/>
            <person name="Bogdanov V."/>
            <person name="Penin A."/>
            <person name="Logacheva M."/>
        </authorList>
    </citation>
    <scope>NUCLEOTIDE SEQUENCE</scope>
    <source>
        <strain evidence="10">Hsosn_3</strain>
        <tissue evidence="10">Leaf</tissue>
    </source>
</reference>
<evidence type="ECO:0000256" key="6">
    <source>
        <dbReference type="SAM" id="Coils"/>
    </source>
</evidence>
<dbReference type="InterPro" id="IPR013103">
    <property type="entry name" value="RVT_2"/>
</dbReference>
<feature type="compositionally biased region" description="Low complexity" evidence="7">
    <location>
        <begin position="969"/>
        <end position="980"/>
    </location>
</feature>
<keyword evidence="4" id="KW-0378">Hydrolase</keyword>
<evidence type="ECO:0000313" key="10">
    <source>
        <dbReference type="EMBL" id="KAK1373945.1"/>
    </source>
</evidence>
<evidence type="ECO:0000313" key="11">
    <source>
        <dbReference type="Proteomes" id="UP001237642"/>
    </source>
</evidence>
<dbReference type="Pfam" id="PF07727">
    <property type="entry name" value="RVT_2"/>
    <property type="match status" value="2"/>
</dbReference>
<evidence type="ECO:0000259" key="8">
    <source>
        <dbReference type="PROSITE" id="PS50158"/>
    </source>
</evidence>
<evidence type="ECO:0000256" key="3">
    <source>
        <dbReference type="ARBA" id="ARBA00022750"/>
    </source>
</evidence>
<keyword evidence="6" id="KW-0175">Coiled coil</keyword>
<feature type="region of interest" description="Disordered" evidence="7">
    <location>
        <begin position="23"/>
        <end position="54"/>
    </location>
</feature>
<dbReference type="InterPro" id="IPR054722">
    <property type="entry name" value="PolX-like_BBD"/>
</dbReference>
<feature type="compositionally biased region" description="Polar residues" evidence="7">
    <location>
        <begin position="342"/>
        <end position="351"/>
    </location>
</feature>
<dbReference type="PANTHER" id="PTHR42648">
    <property type="entry name" value="TRANSPOSASE, PUTATIVE-RELATED"/>
    <property type="match status" value="1"/>
</dbReference>
<dbReference type="InterPro" id="IPR057670">
    <property type="entry name" value="SH3_retrovirus"/>
</dbReference>
<dbReference type="GO" id="GO:0008270">
    <property type="term" value="F:zinc ion binding"/>
    <property type="evidence" value="ECO:0007669"/>
    <property type="project" value="UniProtKB-KW"/>
</dbReference>
<name>A0AAD8HY02_9APIA</name>
<dbReference type="InterPro" id="IPR043502">
    <property type="entry name" value="DNA/RNA_pol_sf"/>
</dbReference>
<dbReference type="GO" id="GO:0004190">
    <property type="term" value="F:aspartic-type endopeptidase activity"/>
    <property type="evidence" value="ECO:0007669"/>
    <property type="project" value="UniProtKB-KW"/>
</dbReference>
<dbReference type="SUPFAM" id="SSF57756">
    <property type="entry name" value="Retrovirus zinc finger-like domains"/>
    <property type="match status" value="1"/>
</dbReference>
<dbReference type="Proteomes" id="UP001237642">
    <property type="component" value="Unassembled WGS sequence"/>
</dbReference>
<proteinExistence type="predicted"/>
<dbReference type="Gene3D" id="3.30.420.10">
    <property type="entry name" value="Ribonuclease H-like superfamily/Ribonuclease H"/>
    <property type="match status" value="1"/>
</dbReference>
<dbReference type="Pfam" id="PF22936">
    <property type="entry name" value="Pol_BBD"/>
    <property type="match status" value="1"/>
</dbReference>
<dbReference type="InterPro" id="IPR001878">
    <property type="entry name" value="Znf_CCHC"/>
</dbReference>
<sequence>MMQMAALMVKTFKKMGFKNFKKGKRFSRRDSNPEKKNFRKSDGRDTKSGKKDKSEIQCYKCKEMGHYAPECKKGRTEKALISKGKDWADTSDSDDGVNYALMATIKDEIESSENKVPLTTYAYDTDNISELRIYLKNIHVSYRDQTLENERIKSENLSLKERNKFLERELVNMKQIQKERDDAVYVEQELLKRYKQLESDLEKERKIIKTWTDSGRDTHQVFQTDSVGLGYCENDELRFKDKVKVKPQLKPVKFVPEANKLKSVVIREADMESDESCDKQENIITEKLMEIEAVRKPVKTCEKQVNVGLMTGKQFNHKLKEVKSSMKPKGSKRNRNGKVGINNRNNHMPNASASRKTCYSCGSSNHLARFCTKNKHINTLPSTSEVKNDYVRVKPQTLCKHCGSTWHSIYTCKSYHAIYHNYYELKPNLKWVRANSASVKSDNVSLNSDNTDSAAKANTGIIESTLILDSGCSGHMTGNKALLSDFEEKAGPKVSYGDGNIGHTLGYGNINLGSVIIKDVALVSGLKHNLLSVSQICDRGNHVDFHSEYCEVISKSTGKVVLVGHRRNNIYEASLVTNSDGSTVCLTAKMSNEESWNWHKKLSHLNLNNINELIRKDLVRGLPKSILNLDGLCDSCQKAKQRKSSFKSKSESSVVEPYHLLHVDLFGPVNVMSMGRKKYALVIVDEYTRYTWVYFLSKKDETAQILMDHVNLLDKGSQHKVKIIRSDNGTEFRNSIMEAFCKERGVKQEFSAPGTPQQNGVVERKNRTLIEAARTMLDEAKLPTYFWAEAVQTACFTQNATLINKHGKTPYEMVKNKKPNLKYFHIFGCKCFVLKTHPEQLTKFELKADEGIFVGYPLSTKAFRVYNLRTKVIMESIHVSFDDKKIIGLEDKDGYDQLRFENEDLFSDDINSDEAGLTNSDEAYSEPLLVNTGETGNSQIEQNREPVEGEREEAQQDTTNESVEETDLNSDSSNSEPSNSGGASDAAESQHMNQESMDQGGGFNNDARNHLPTARKWTQAHTPDLIIGDPDASVRTRSATNNECLYHAFLSQTEPKKVEEALQDANWITAMQEELNEFERNEVWTLVPRPKNRSIVGTKWVFRNKTDSEGVITRNKARLVAKGYSQQEGIDYDETFAPVARLEAIRIFLAYAAHKKFKVFQMDVKSAFLNGKLEEEVFVEQPPGFVDSKHPDYVYRLDKALYGLKQAPRAWYETLAQFLLESGFTRGTIDKTLFYFNSGDDLLLVQIYVDDIIFGSTNDKLCKKFAKLMQSRYQMSMMGELSYFLGLQVKQTDDGIFINQAKYTRNLLKKFGMLDSSSATTPMATATKLDKETGASVDMTNYRGMIGSLLYLTASRPDIMYATCLCARFQADPREPHLTAVKRIFKYLKGTITLGLWYPRESEFKLIGYSDADFAGCKIDRKSTSGSCQFLGDRLVSWYSKKQKSISTSTAEAEYIAAGSCCAQILWMKNQLLDYGLRYSRIPIFCDNQSAIAMTGNPVQHSMTKHISIRYHFIREHVEEGNIELHFVSTDQQLADIFTKPLSEATFTRLLAGFQEDCLLNTHQEALLEEHHTNLHSIIVCQDGHIIWTGTDDVHIRIRDWSFCYFIICYKTFIIQKRRAHRAKSVAAASSADSETEADEENLHQRKRRLVANQLFGDIIANLDKEPEDIEAPTSENEEIVTTTVPSSTPAIVTEEAIPTAKDAANPETILMDFETEAPTSKADDVVEEAAAYSDSRIVDHEDTIPEADQASTELVEPIASHTEIISIDFENGDEVDQIRVDPVPEAVAVHADATDATDNDHEDIIFLETLQQSVIEIVQREAEVTAPANSDVPQTVADQVPDATAQLIDEITAENVLEDIHREDDNAEASPVHSNSDVQVEVSDIQANSTEERAVQRAASEHYQNMYYNAWANADCIFPAQRAAEFLSDSVKKITNPDVLTSLQATVIQVKSLNHRFDENQQMLTSLRNEVSLRDLTLKADITYYYTMFKQQARDSEEIKKRLGTVEDNQNVMSAQLTSISTALELLTSVLLSDDVKKGESVPSDKCKDTQTLRRRDDGNDGGNKGGDGKRLRSNDDRRLLSKRSNSGKGHVNSASGSRYKSLIISDKPSTDEKIAAKMFMAEHGKGITIEDIQAEEQMLAEEHKKNVEAGIYKKKEIKAPRKKEKGIVIKENVNSDQSLQYSRRPVIKNADKGKGKLVEEEQLPKKIYSTSDIAQVETRLPKSTSDAAQVDDTIEVKPASDKAQAVQTQPAPQLKGFLRPILSETLILQPVDFSQTRTVLGKESYDKSGLGSHREKRINNRSQDNISLTGSGIGNTQENLDKLESVQLIFHKILKKQFLLYFMSDGRVYRIGESDVNLKSWEELEYVLYLLKVKNRHTHNVAQILREKMLRSKVMLGGGEVSNAYIPKYRDHTGKLVEMKRNSARFKTALGLKVLEFNLESDKAQYIRLGNDMKKNSIYSLRAAIYQTGEGDPEYKELKEIMITELENAERRLLIDYLRTVPDIEEVKSSRIRHEPERYYGFLITQTGDVMLMDEDEPLTYLDSMNSPDSERWLEAMKSEMDSMYENKVWTFVEPPEGVKPIGCKWVFKKKTDMDGIVTTYKARLVAKGFKQIRGIDYDETFSPVAMVKSIRILLAIAAYYDYEIWQMDVKTAFLMGA</sequence>
<evidence type="ECO:0000256" key="7">
    <source>
        <dbReference type="SAM" id="MobiDB-lite"/>
    </source>
</evidence>
<feature type="compositionally biased region" description="Basic and acidic residues" evidence="7">
    <location>
        <begin position="942"/>
        <end position="954"/>
    </location>
</feature>
<dbReference type="InterPro" id="IPR012337">
    <property type="entry name" value="RNaseH-like_sf"/>
</dbReference>
<dbReference type="GO" id="GO:0006508">
    <property type="term" value="P:proteolysis"/>
    <property type="evidence" value="ECO:0007669"/>
    <property type="project" value="UniProtKB-KW"/>
</dbReference>
<evidence type="ECO:0000256" key="4">
    <source>
        <dbReference type="ARBA" id="ARBA00022801"/>
    </source>
</evidence>
<dbReference type="GO" id="GO:0015074">
    <property type="term" value="P:DNA integration"/>
    <property type="evidence" value="ECO:0007669"/>
    <property type="project" value="InterPro"/>
</dbReference>
<dbReference type="PANTHER" id="PTHR42648:SF32">
    <property type="entry name" value="RIBONUCLEASE H-LIKE DOMAIN, GAG-PRE-INTEGRASE DOMAIN PROTEIN-RELATED"/>
    <property type="match status" value="1"/>
</dbReference>
<dbReference type="InterPro" id="IPR036397">
    <property type="entry name" value="RNaseH_sf"/>
</dbReference>
<dbReference type="Gene3D" id="4.10.60.10">
    <property type="entry name" value="Zinc finger, CCHC-type"/>
    <property type="match status" value="1"/>
</dbReference>
<feature type="compositionally biased region" description="Basic and acidic residues" evidence="7">
    <location>
        <begin position="2068"/>
        <end position="2081"/>
    </location>
</feature>
<keyword evidence="2" id="KW-0479">Metal-binding</keyword>
<dbReference type="SUPFAM" id="SSF53098">
    <property type="entry name" value="Ribonuclease H-like"/>
    <property type="match status" value="1"/>
</dbReference>
<feature type="region of interest" description="Disordered" evidence="7">
    <location>
        <begin position="323"/>
        <end position="351"/>
    </location>
</feature>
<comment type="caution">
    <text evidence="10">The sequence shown here is derived from an EMBL/GenBank/DDBJ whole genome shotgun (WGS) entry which is preliminary data.</text>
</comment>